<dbReference type="AlphaFoldDB" id="A0A6J7DTB4"/>
<proteinExistence type="predicted"/>
<accession>A0A6J7DTB4</accession>
<sequence>MSELNVPRKPMFSGPVRLNFTRILGRLLIRLGFCRRVLVPFRLNRTGRLENLNPAPAFSIENLAQTATFGLIANLATFF</sequence>
<organism evidence="1">
    <name type="scientific">freshwater metagenome</name>
    <dbReference type="NCBI Taxonomy" id="449393"/>
    <lineage>
        <taxon>unclassified sequences</taxon>
        <taxon>metagenomes</taxon>
        <taxon>ecological metagenomes</taxon>
    </lineage>
</organism>
<evidence type="ECO:0000313" key="1">
    <source>
        <dbReference type="EMBL" id="CAB4871884.1"/>
    </source>
</evidence>
<dbReference type="EMBL" id="CAFBLF010000154">
    <property type="protein sequence ID" value="CAB4871884.1"/>
    <property type="molecule type" value="Genomic_DNA"/>
</dbReference>
<reference evidence="1" key="1">
    <citation type="submission" date="2020-05" db="EMBL/GenBank/DDBJ databases">
        <authorList>
            <person name="Chiriac C."/>
            <person name="Salcher M."/>
            <person name="Ghai R."/>
            <person name="Kavagutti S V."/>
        </authorList>
    </citation>
    <scope>NUCLEOTIDE SEQUENCE</scope>
</reference>
<protein>
    <submittedName>
        <fullName evidence="1">Unannotated protein</fullName>
    </submittedName>
</protein>
<name>A0A6J7DTB4_9ZZZZ</name>
<gene>
    <name evidence="1" type="ORF">UFOPK3339_00944</name>
</gene>